<protein>
    <submittedName>
        <fullName evidence="1">Uncharacterized protein</fullName>
    </submittedName>
</protein>
<dbReference type="AlphaFoldDB" id="A0A0B6ZLS1"/>
<proteinExistence type="predicted"/>
<sequence length="243" mass="27696">LHKGVLTASDKNTVRSIRFLDPCLFSYEQPTYPPYPTTSATYLLVEYSDGVQNLFTTCDGSQQIPRCISEEPENAGDIQTLLQVIPNLPELMIYVKKNGNMYMKDIITGADVCQIVLPPTHQIQTPWSPMFAFGNEGNTLYIKGEGTEVDNAGTVSDISGIFMFDLRSYHVLDTYRIRKHMKKDLSVFTTQEQRINALLQERIQQQALRTFRLQKRWGQLKSEMNIIQQANKMSLKPGSPRKP</sequence>
<evidence type="ECO:0000313" key="1">
    <source>
        <dbReference type="EMBL" id="CEK69352.1"/>
    </source>
</evidence>
<accession>A0A0B6ZLS1</accession>
<name>A0A0B6ZLS1_9EUPU</name>
<reference evidence="1" key="1">
    <citation type="submission" date="2014-12" db="EMBL/GenBank/DDBJ databases">
        <title>Insight into the proteome of Arion vulgaris.</title>
        <authorList>
            <person name="Aradska J."/>
            <person name="Bulat T."/>
            <person name="Smidak R."/>
            <person name="Sarate P."/>
            <person name="Gangsoo J."/>
            <person name="Sialana F."/>
            <person name="Bilban M."/>
            <person name="Lubec G."/>
        </authorList>
    </citation>
    <scope>NUCLEOTIDE SEQUENCE</scope>
    <source>
        <tissue evidence="1">Skin</tissue>
    </source>
</reference>
<feature type="non-terminal residue" evidence="1">
    <location>
        <position position="1"/>
    </location>
</feature>
<organism evidence="1">
    <name type="scientific">Arion vulgaris</name>
    <dbReference type="NCBI Taxonomy" id="1028688"/>
    <lineage>
        <taxon>Eukaryota</taxon>
        <taxon>Metazoa</taxon>
        <taxon>Spiralia</taxon>
        <taxon>Lophotrochozoa</taxon>
        <taxon>Mollusca</taxon>
        <taxon>Gastropoda</taxon>
        <taxon>Heterobranchia</taxon>
        <taxon>Euthyneura</taxon>
        <taxon>Panpulmonata</taxon>
        <taxon>Eupulmonata</taxon>
        <taxon>Stylommatophora</taxon>
        <taxon>Helicina</taxon>
        <taxon>Arionoidea</taxon>
        <taxon>Arionidae</taxon>
        <taxon>Arion</taxon>
    </lineage>
</organism>
<gene>
    <name evidence="1" type="primary">ORF69943</name>
</gene>
<dbReference type="EMBL" id="HACG01022487">
    <property type="protein sequence ID" value="CEK69352.1"/>
    <property type="molecule type" value="Transcribed_RNA"/>
</dbReference>